<evidence type="ECO:0000313" key="2">
    <source>
        <dbReference type="EMBL" id="MBC8179141.1"/>
    </source>
</evidence>
<dbReference type="Pfam" id="PF01381">
    <property type="entry name" value="HTH_3"/>
    <property type="match status" value="1"/>
</dbReference>
<feature type="domain" description="HTH cro/C1-type" evidence="1">
    <location>
        <begin position="32"/>
        <end position="86"/>
    </location>
</feature>
<gene>
    <name evidence="2" type="ORF">H8E19_17190</name>
</gene>
<dbReference type="Proteomes" id="UP000650524">
    <property type="component" value="Unassembled WGS sequence"/>
</dbReference>
<reference evidence="2 3" key="1">
    <citation type="submission" date="2020-08" db="EMBL/GenBank/DDBJ databases">
        <title>Bridging the membrane lipid divide: bacteria of the FCB group superphylum have the potential to synthesize archaeal ether lipids.</title>
        <authorList>
            <person name="Villanueva L."/>
            <person name="Von Meijenfeldt F.A.B."/>
            <person name="Westbye A.B."/>
            <person name="Yadav S."/>
            <person name="Hopmans E.C."/>
            <person name="Dutilh B.E."/>
            <person name="Sinninghe Damste J.S."/>
        </authorList>
    </citation>
    <scope>NUCLEOTIDE SEQUENCE [LARGE SCALE GENOMIC DNA]</scope>
    <source>
        <strain evidence="2">NIOZ-UU27</strain>
    </source>
</reference>
<sequence length="99" mass="11160">MKRPDPQEMARMKEELYLGLAKGDIGIRKATRQMRKILGMTQKAYAKRVADISPRILSEFENGTGNPTLATLQKMASPFGLKVTFLPPEAWRLQKPADD</sequence>
<organism evidence="2 3">
    <name type="scientific">Candidatus Desulfacyla euxinica</name>
    <dbReference type="NCBI Taxonomy" id="2841693"/>
    <lineage>
        <taxon>Bacteria</taxon>
        <taxon>Deltaproteobacteria</taxon>
        <taxon>Candidatus Desulfacyla</taxon>
    </lineage>
</organism>
<dbReference type="SMART" id="SM00530">
    <property type="entry name" value="HTH_XRE"/>
    <property type="match status" value="1"/>
</dbReference>
<dbReference type="CDD" id="cd00093">
    <property type="entry name" value="HTH_XRE"/>
    <property type="match status" value="1"/>
</dbReference>
<dbReference type="SUPFAM" id="SSF47413">
    <property type="entry name" value="lambda repressor-like DNA-binding domains"/>
    <property type="match status" value="1"/>
</dbReference>
<name>A0A8J6N3Y6_9DELT</name>
<dbReference type="EMBL" id="JACNJD010000350">
    <property type="protein sequence ID" value="MBC8179141.1"/>
    <property type="molecule type" value="Genomic_DNA"/>
</dbReference>
<dbReference type="PROSITE" id="PS50943">
    <property type="entry name" value="HTH_CROC1"/>
    <property type="match status" value="1"/>
</dbReference>
<dbReference type="Gene3D" id="1.10.260.40">
    <property type="entry name" value="lambda repressor-like DNA-binding domains"/>
    <property type="match status" value="1"/>
</dbReference>
<evidence type="ECO:0000313" key="3">
    <source>
        <dbReference type="Proteomes" id="UP000650524"/>
    </source>
</evidence>
<dbReference type="InterPro" id="IPR001387">
    <property type="entry name" value="Cro/C1-type_HTH"/>
</dbReference>
<comment type="caution">
    <text evidence="2">The sequence shown here is derived from an EMBL/GenBank/DDBJ whole genome shotgun (WGS) entry which is preliminary data.</text>
</comment>
<dbReference type="GO" id="GO:0003677">
    <property type="term" value="F:DNA binding"/>
    <property type="evidence" value="ECO:0007669"/>
    <property type="project" value="InterPro"/>
</dbReference>
<dbReference type="AlphaFoldDB" id="A0A8J6N3Y6"/>
<dbReference type="InterPro" id="IPR010982">
    <property type="entry name" value="Lambda_DNA-bd_dom_sf"/>
</dbReference>
<evidence type="ECO:0000259" key="1">
    <source>
        <dbReference type="PROSITE" id="PS50943"/>
    </source>
</evidence>
<protein>
    <submittedName>
        <fullName evidence="2">Helix-turn-helix transcriptional regulator</fullName>
    </submittedName>
</protein>
<accession>A0A8J6N3Y6</accession>
<proteinExistence type="predicted"/>